<dbReference type="AlphaFoldDB" id="A0A0D2M717"/>
<feature type="region of interest" description="Disordered" evidence="1">
    <location>
        <begin position="99"/>
        <end position="121"/>
    </location>
</feature>
<gene>
    <name evidence="2" type="ORF">HYPSUDRAFT_204935</name>
</gene>
<feature type="region of interest" description="Disordered" evidence="1">
    <location>
        <begin position="255"/>
        <end position="279"/>
    </location>
</feature>
<evidence type="ECO:0000256" key="1">
    <source>
        <dbReference type="SAM" id="MobiDB-lite"/>
    </source>
</evidence>
<feature type="region of interest" description="Disordered" evidence="1">
    <location>
        <begin position="317"/>
        <end position="343"/>
    </location>
</feature>
<reference evidence="3" key="1">
    <citation type="submission" date="2014-04" db="EMBL/GenBank/DDBJ databases">
        <title>Evolutionary Origins and Diversification of the Mycorrhizal Mutualists.</title>
        <authorList>
            <consortium name="DOE Joint Genome Institute"/>
            <consortium name="Mycorrhizal Genomics Consortium"/>
            <person name="Kohler A."/>
            <person name="Kuo A."/>
            <person name="Nagy L.G."/>
            <person name="Floudas D."/>
            <person name="Copeland A."/>
            <person name="Barry K.W."/>
            <person name="Cichocki N."/>
            <person name="Veneault-Fourrey C."/>
            <person name="LaButti K."/>
            <person name="Lindquist E.A."/>
            <person name="Lipzen A."/>
            <person name="Lundell T."/>
            <person name="Morin E."/>
            <person name="Murat C."/>
            <person name="Riley R."/>
            <person name="Ohm R."/>
            <person name="Sun H."/>
            <person name="Tunlid A."/>
            <person name="Henrissat B."/>
            <person name="Grigoriev I.V."/>
            <person name="Hibbett D.S."/>
            <person name="Martin F."/>
        </authorList>
    </citation>
    <scope>NUCLEOTIDE SEQUENCE [LARGE SCALE GENOMIC DNA]</scope>
    <source>
        <strain evidence="3">FD-334 SS-4</strain>
    </source>
</reference>
<evidence type="ECO:0000313" key="2">
    <source>
        <dbReference type="EMBL" id="KJA19023.1"/>
    </source>
</evidence>
<evidence type="ECO:0000313" key="3">
    <source>
        <dbReference type="Proteomes" id="UP000054270"/>
    </source>
</evidence>
<name>A0A0D2M717_HYPSF</name>
<proteinExistence type="predicted"/>
<organism evidence="2 3">
    <name type="scientific">Hypholoma sublateritium (strain FD-334 SS-4)</name>
    <dbReference type="NCBI Taxonomy" id="945553"/>
    <lineage>
        <taxon>Eukaryota</taxon>
        <taxon>Fungi</taxon>
        <taxon>Dikarya</taxon>
        <taxon>Basidiomycota</taxon>
        <taxon>Agaricomycotina</taxon>
        <taxon>Agaricomycetes</taxon>
        <taxon>Agaricomycetidae</taxon>
        <taxon>Agaricales</taxon>
        <taxon>Agaricineae</taxon>
        <taxon>Strophariaceae</taxon>
        <taxon>Hypholoma</taxon>
    </lineage>
</organism>
<sequence>MAHPSQHASVVVFRTRPQGSSCRPTAVSLPDRLLVIYTPWIACAPPPPPGVLPMVDLWQWESGVGNFDYSRGHYAFSKMGNFAAAWDAVDILQSDPVLAQRSRRQKTTPSPPATRASSSTFGGVGLRNTSVLPLCLLVALLLRAAHDPPTILRRRNTPMQQTNLKPGRRGLTGVQQQNFSYLVEIILRPGSRGVLTRAHLSPFCVGRNTGPRHVFPLIQVVLHVYDDGQPLPPPAPGDPPSYCTVNKTRNIPAAVRSDDSEEAPSAASSGGHWSAPLSQDVVPSIGRTRERQPHGGHFFSATVALLDSRMRSYDSARFPVGQCRPAENQPCGDGKPRGAEAAT</sequence>
<accession>A0A0D2M717</accession>
<feature type="compositionally biased region" description="Basic and acidic residues" evidence="1">
    <location>
        <begin position="334"/>
        <end position="343"/>
    </location>
</feature>
<protein>
    <submittedName>
        <fullName evidence="2">Uncharacterized protein</fullName>
    </submittedName>
</protein>
<dbReference type="Proteomes" id="UP000054270">
    <property type="component" value="Unassembled WGS sequence"/>
</dbReference>
<keyword evidence="3" id="KW-1185">Reference proteome</keyword>
<dbReference type="EMBL" id="KN817582">
    <property type="protein sequence ID" value="KJA19023.1"/>
    <property type="molecule type" value="Genomic_DNA"/>
</dbReference>